<feature type="transmembrane region" description="Helical" evidence="7">
    <location>
        <begin position="101"/>
        <end position="122"/>
    </location>
</feature>
<dbReference type="PANTHER" id="PTHR30151">
    <property type="entry name" value="ALKANE SULFONATE ABC TRANSPORTER-RELATED, MEMBRANE SUBUNIT"/>
    <property type="match status" value="1"/>
</dbReference>
<keyword evidence="2 7" id="KW-0813">Transport</keyword>
<sequence>MTTVAPRRDRRGVLLAATGIALLVLAADLVGRTGLAGPAWPTATDLLAFLGGPTAGPLLLRAIGATGTAALLGFLLGGLAALAVAVLGVVLPALHPGLDRLAAVLHAVPLIALGPLLVTTVGREGTSTVVAAIAAGFAVFVAATSGLATPGEAQQDVFRVLGASRWTTLLRLRFPAGLPTIVDGLTLAAPAAVLGAVIGEWFGARRGIGVLLVSAMQNVQIPLLWTAALSAAGLSLLAYLLLVGLHRYTVRRFT</sequence>
<keyword evidence="3" id="KW-1003">Cell membrane</keyword>
<proteinExistence type="inferred from homology"/>
<dbReference type="SUPFAM" id="SSF161098">
    <property type="entry name" value="MetI-like"/>
    <property type="match status" value="1"/>
</dbReference>
<evidence type="ECO:0000313" key="9">
    <source>
        <dbReference type="EMBL" id="GAA1382274.1"/>
    </source>
</evidence>
<keyword evidence="4 7" id="KW-0812">Transmembrane</keyword>
<dbReference type="EMBL" id="BAAAJK010000004">
    <property type="protein sequence ID" value="GAA1382274.1"/>
    <property type="molecule type" value="Genomic_DNA"/>
</dbReference>
<evidence type="ECO:0000256" key="6">
    <source>
        <dbReference type="ARBA" id="ARBA00023136"/>
    </source>
</evidence>
<organism evidence="9 10">
    <name type="scientific">Pseudonocardia kongjuensis</name>
    <dbReference type="NCBI Taxonomy" id="102227"/>
    <lineage>
        <taxon>Bacteria</taxon>
        <taxon>Bacillati</taxon>
        <taxon>Actinomycetota</taxon>
        <taxon>Actinomycetes</taxon>
        <taxon>Pseudonocardiales</taxon>
        <taxon>Pseudonocardiaceae</taxon>
        <taxon>Pseudonocardia</taxon>
    </lineage>
</organism>
<dbReference type="PROSITE" id="PS50928">
    <property type="entry name" value="ABC_TM1"/>
    <property type="match status" value="1"/>
</dbReference>
<evidence type="ECO:0000256" key="1">
    <source>
        <dbReference type="ARBA" id="ARBA00004651"/>
    </source>
</evidence>
<dbReference type="InterPro" id="IPR000515">
    <property type="entry name" value="MetI-like"/>
</dbReference>
<name>A0ABP4IC26_9PSEU</name>
<protein>
    <submittedName>
        <fullName evidence="9">ABC transporter permease subunit</fullName>
    </submittedName>
</protein>
<keyword evidence="10" id="KW-1185">Reference proteome</keyword>
<comment type="subcellular location">
    <subcellularLocation>
        <location evidence="1 7">Cell membrane</location>
        <topology evidence="1 7">Multi-pass membrane protein</topology>
    </subcellularLocation>
</comment>
<dbReference type="Gene3D" id="1.10.3720.10">
    <property type="entry name" value="MetI-like"/>
    <property type="match status" value="1"/>
</dbReference>
<keyword evidence="6 7" id="KW-0472">Membrane</keyword>
<evidence type="ECO:0000259" key="8">
    <source>
        <dbReference type="PROSITE" id="PS50928"/>
    </source>
</evidence>
<dbReference type="Pfam" id="PF00528">
    <property type="entry name" value="BPD_transp_1"/>
    <property type="match status" value="1"/>
</dbReference>
<evidence type="ECO:0000256" key="2">
    <source>
        <dbReference type="ARBA" id="ARBA00022448"/>
    </source>
</evidence>
<dbReference type="PANTHER" id="PTHR30151:SF20">
    <property type="entry name" value="ABC TRANSPORTER PERMEASE PROTEIN HI_0355-RELATED"/>
    <property type="match status" value="1"/>
</dbReference>
<feature type="transmembrane region" description="Helical" evidence="7">
    <location>
        <begin position="128"/>
        <end position="149"/>
    </location>
</feature>
<evidence type="ECO:0000256" key="3">
    <source>
        <dbReference type="ARBA" id="ARBA00022475"/>
    </source>
</evidence>
<evidence type="ECO:0000256" key="5">
    <source>
        <dbReference type="ARBA" id="ARBA00022989"/>
    </source>
</evidence>
<accession>A0ABP4IC26</accession>
<evidence type="ECO:0000256" key="4">
    <source>
        <dbReference type="ARBA" id="ARBA00022692"/>
    </source>
</evidence>
<feature type="domain" description="ABC transmembrane type-1" evidence="8">
    <location>
        <begin position="59"/>
        <end position="246"/>
    </location>
</feature>
<feature type="transmembrane region" description="Helical" evidence="7">
    <location>
        <begin position="223"/>
        <end position="245"/>
    </location>
</feature>
<comment type="caution">
    <text evidence="9">The sequence shown here is derived from an EMBL/GenBank/DDBJ whole genome shotgun (WGS) entry which is preliminary data.</text>
</comment>
<reference evidence="10" key="1">
    <citation type="journal article" date="2019" name="Int. J. Syst. Evol. Microbiol.">
        <title>The Global Catalogue of Microorganisms (GCM) 10K type strain sequencing project: providing services to taxonomists for standard genome sequencing and annotation.</title>
        <authorList>
            <consortium name="The Broad Institute Genomics Platform"/>
            <consortium name="The Broad Institute Genome Sequencing Center for Infectious Disease"/>
            <person name="Wu L."/>
            <person name="Ma J."/>
        </authorList>
    </citation>
    <scope>NUCLEOTIDE SEQUENCE [LARGE SCALE GENOMIC DNA]</scope>
    <source>
        <strain evidence="10">JCM 11896</strain>
    </source>
</reference>
<keyword evidence="5 7" id="KW-1133">Transmembrane helix</keyword>
<dbReference type="InterPro" id="IPR035906">
    <property type="entry name" value="MetI-like_sf"/>
</dbReference>
<dbReference type="Proteomes" id="UP001501414">
    <property type="component" value="Unassembled WGS sequence"/>
</dbReference>
<evidence type="ECO:0000313" key="10">
    <source>
        <dbReference type="Proteomes" id="UP001501414"/>
    </source>
</evidence>
<evidence type="ECO:0000256" key="7">
    <source>
        <dbReference type="RuleBase" id="RU363032"/>
    </source>
</evidence>
<feature type="transmembrane region" description="Helical" evidence="7">
    <location>
        <begin position="69"/>
        <end position="94"/>
    </location>
</feature>
<comment type="similarity">
    <text evidence="7">Belongs to the binding-protein-dependent transport system permease family.</text>
</comment>
<dbReference type="RefSeq" id="WP_344018697.1">
    <property type="nucleotide sequence ID" value="NZ_BAAAJK010000004.1"/>
</dbReference>
<gene>
    <name evidence="9" type="ORF">GCM10009613_09850</name>
</gene>